<organism evidence="3 4">
    <name type="scientific">Candidatus Jeotgalibaca merdavium</name>
    <dbReference type="NCBI Taxonomy" id="2838627"/>
    <lineage>
        <taxon>Bacteria</taxon>
        <taxon>Bacillati</taxon>
        <taxon>Bacillota</taxon>
        <taxon>Bacilli</taxon>
        <taxon>Lactobacillales</taxon>
        <taxon>Carnobacteriaceae</taxon>
        <taxon>Jeotgalibaca</taxon>
    </lineage>
</organism>
<dbReference type="Gene3D" id="2.60.40.3350">
    <property type="match status" value="1"/>
</dbReference>
<dbReference type="InterPro" id="IPR018913">
    <property type="entry name" value="BppU_N"/>
</dbReference>
<name>A0A9D2HZV8_9LACT</name>
<dbReference type="Pfam" id="PF10651">
    <property type="entry name" value="BppU_N"/>
    <property type="match status" value="1"/>
</dbReference>
<feature type="domain" description="BppU N-terminal" evidence="2">
    <location>
        <begin position="19"/>
        <end position="153"/>
    </location>
</feature>
<keyword evidence="1" id="KW-0175">Coiled coil</keyword>
<reference evidence="3" key="2">
    <citation type="submission" date="2021-04" db="EMBL/GenBank/DDBJ databases">
        <authorList>
            <person name="Gilroy R."/>
        </authorList>
    </citation>
    <scope>NUCLEOTIDE SEQUENCE</scope>
    <source>
        <strain evidence="3">CHK171-505</strain>
    </source>
</reference>
<dbReference type="AlphaFoldDB" id="A0A9D2HZV8"/>
<evidence type="ECO:0000313" key="4">
    <source>
        <dbReference type="Proteomes" id="UP000886856"/>
    </source>
</evidence>
<sequence>MNRKTGEIVVPTEPVSRATKITGFTFKSYDKSAGVLQFQIKNQDGSPTDLIDATVRLFMYIYQGEEKKEFPIFDNQIITESYMQGVVKYPIPDMLLSYEGKVDVNVYIDFPDGSHTDNLAFTFNIEKSVIDDNVQLNGEYYFKDFQQLLDGVKQEATDAVNAALTNVDSTIEKANQQINEFVEGATQAIDQTVDEVTEQLQATQTKIDTVSQNVTSAQNNLKAVEDKMNQTNQQIGDLGKLKKMYSNSLDFGDYDYSGNPNLMPYITDSWVGALLPNGDTVKDSVKRVITHTKTITTNAGDILSLGLGIPRTAEANNQYLITALQPSTPYTLTVTMSVGSDWTGGTNTIGARVRYLNAAGSTETPINVLLPENVERDKMITHTFTGTTKADLTGMKNCYVQIFSVNGEDKGTVSVSYDVKLEIGTIATPYQPNLLNAPYYLSKVALGENLIKPESQQPVTNSNYLIKIYNTKPMVKGKKYTITLEGTKPATQVFRPFFTRATGDAWEVGDLQPVEGLTNVWSKTFTAADDSHPTTPQVQIYQVPSTSVGQCTIKWLKLEEGNTRTPNISQFKYFGEGLKDSNNPNDYSWDITPEYTEKGLNNTVSLTEPETILGLKNFAEGLQSSGVNVAVEYAKAIDADKYTKHGAIYLGGCAWLAWETLTFQKTEGYAKGSYIRLGADGNASFTYSDVPNIFGGYLWLGGVCQPDYTDGGFGSYHITVENNFDDARKPIVRFIDSPTTPVKKLAVRGFALVFAPAPTENSQVKE</sequence>
<accession>A0A9D2HZV8</accession>
<dbReference type="Gene3D" id="1.10.287.950">
    <property type="entry name" value="Methyl-accepting chemotaxis protein"/>
    <property type="match status" value="1"/>
</dbReference>
<reference evidence="3" key="1">
    <citation type="journal article" date="2021" name="PeerJ">
        <title>Extensive microbial diversity within the chicken gut microbiome revealed by metagenomics and culture.</title>
        <authorList>
            <person name="Gilroy R."/>
            <person name="Ravi A."/>
            <person name="Getino M."/>
            <person name="Pursley I."/>
            <person name="Horton D.L."/>
            <person name="Alikhan N.F."/>
            <person name="Baker D."/>
            <person name="Gharbi K."/>
            <person name="Hall N."/>
            <person name="Watson M."/>
            <person name="Adriaenssens E.M."/>
            <person name="Foster-Nyarko E."/>
            <person name="Jarju S."/>
            <person name="Secka A."/>
            <person name="Antonio M."/>
            <person name="Oren A."/>
            <person name="Chaudhuri R.R."/>
            <person name="La Ragione R."/>
            <person name="Hildebrand F."/>
            <person name="Pallen M.J."/>
        </authorList>
    </citation>
    <scope>NUCLEOTIDE SEQUENCE</scope>
    <source>
        <strain evidence="3">CHK171-505</strain>
    </source>
</reference>
<dbReference type="Proteomes" id="UP000886856">
    <property type="component" value="Unassembled WGS sequence"/>
</dbReference>
<comment type="caution">
    <text evidence="3">The sequence shown here is derived from an EMBL/GenBank/DDBJ whole genome shotgun (WGS) entry which is preliminary data.</text>
</comment>
<feature type="coiled-coil region" evidence="1">
    <location>
        <begin position="193"/>
        <end position="234"/>
    </location>
</feature>
<evidence type="ECO:0000313" key="3">
    <source>
        <dbReference type="EMBL" id="HJA90651.1"/>
    </source>
</evidence>
<dbReference type="EMBL" id="DWYW01000177">
    <property type="protein sequence ID" value="HJA90651.1"/>
    <property type="molecule type" value="Genomic_DNA"/>
</dbReference>
<evidence type="ECO:0000256" key="1">
    <source>
        <dbReference type="SAM" id="Coils"/>
    </source>
</evidence>
<protein>
    <submittedName>
        <fullName evidence="3">BppU family phage baseplate upper protein</fullName>
    </submittedName>
</protein>
<proteinExistence type="predicted"/>
<gene>
    <name evidence="3" type="ORF">H9948_07675</name>
</gene>
<evidence type="ECO:0000259" key="2">
    <source>
        <dbReference type="Pfam" id="PF10651"/>
    </source>
</evidence>